<keyword evidence="8" id="KW-0443">Lipid metabolism</keyword>
<keyword evidence="10" id="KW-1208">Phospholipid metabolism</keyword>
<dbReference type="InterPro" id="IPR006168">
    <property type="entry name" value="G3P_DH_NAD-dep"/>
</dbReference>
<keyword evidence="5" id="KW-0521">NADP</keyword>
<dbReference type="InterPro" id="IPR011008">
    <property type="entry name" value="Dimeric_a/b-barrel"/>
</dbReference>
<evidence type="ECO:0000256" key="2">
    <source>
        <dbReference type="ARBA" id="ARBA00011009"/>
    </source>
</evidence>
<evidence type="ECO:0000256" key="5">
    <source>
        <dbReference type="ARBA" id="ARBA00022857"/>
    </source>
</evidence>
<dbReference type="eggNOG" id="COG0240">
    <property type="taxonomic scope" value="Bacteria"/>
</dbReference>
<dbReference type="AlphaFoldDB" id="S9QSA5"/>
<dbReference type="Gene3D" id="1.10.1040.10">
    <property type="entry name" value="N-(1-d-carboxylethyl)-l-norvaline Dehydrogenase, domain 2"/>
    <property type="match status" value="1"/>
</dbReference>
<keyword evidence="9" id="KW-0594">Phospholipid biosynthesis</keyword>
<dbReference type="InterPro" id="IPR008927">
    <property type="entry name" value="6-PGluconate_DH-like_C_sf"/>
</dbReference>
<dbReference type="InterPro" id="IPR005545">
    <property type="entry name" value="YCII"/>
</dbReference>
<dbReference type="GO" id="GO:0051287">
    <property type="term" value="F:NAD binding"/>
    <property type="evidence" value="ECO:0007669"/>
    <property type="project" value="InterPro"/>
</dbReference>
<dbReference type="SUPFAM" id="SSF51735">
    <property type="entry name" value="NAD(P)-binding Rossmann-fold domains"/>
    <property type="match status" value="1"/>
</dbReference>
<dbReference type="GO" id="GO:0005975">
    <property type="term" value="P:carbohydrate metabolic process"/>
    <property type="evidence" value="ECO:0007669"/>
    <property type="project" value="InterPro"/>
</dbReference>
<dbReference type="GO" id="GO:0008654">
    <property type="term" value="P:phospholipid biosynthetic process"/>
    <property type="evidence" value="ECO:0007669"/>
    <property type="project" value="UniProtKB-KW"/>
</dbReference>
<comment type="caution">
    <text evidence="17">The sequence shown here is derived from an EMBL/GenBank/DDBJ whole genome shotgun (WGS) entry which is preliminary data.</text>
</comment>
<dbReference type="InterPro" id="IPR011128">
    <property type="entry name" value="G3P_DH_NAD-dep_N"/>
</dbReference>
<dbReference type="NCBIfam" id="NF000940">
    <property type="entry name" value="PRK00094.1-2"/>
    <property type="match status" value="1"/>
</dbReference>
<dbReference type="Pfam" id="PF07479">
    <property type="entry name" value="NAD_Gly3P_dh_C"/>
    <property type="match status" value="1"/>
</dbReference>
<feature type="domain" description="Glycerol-3-phosphate dehydrogenase NAD-dependent C-terminal" evidence="16">
    <location>
        <begin position="174"/>
        <end position="236"/>
    </location>
</feature>
<evidence type="ECO:0000256" key="8">
    <source>
        <dbReference type="ARBA" id="ARBA00023098"/>
    </source>
</evidence>
<dbReference type="PANTHER" id="PTHR11728">
    <property type="entry name" value="GLYCEROL-3-PHOSPHATE DEHYDROGENASE"/>
    <property type="match status" value="1"/>
</dbReference>
<dbReference type="GO" id="GO:0046168">
    <property type="term" value="P:glycerol-3-phosphate catabolic process"/>
    <property type="evidence" value="ECO:0007669"/>
    <property type="project" value="InterPro"/>
</dbReference>
<dbReference type="PANTHER" id="PTHR11728:SF1">
    <property type="entry name" value="GLYCEROL-3-PHOSPHATE DEHYDROGENASE [NAD(+)] 2, CHLOROPLASTIC"/>
    <property type="match status" value="1"/>
</dbReference>
<evidence type="ECO:0000313" key="18">
    <source>
        <dbReference type="Proteomes" id="UP000015347"/>
    </source>
</evidence>
<evidence type="ECO:0000256" key="7">
    <source>
        <dbReference type="ARBA" id="ARBA00023027"/>
    </source>
</evidence>
<evidence type="ECO:0000259" key="15">
    <source>
        <dbReference type="Pfam" id="PF03795"/>
    </source>
</evidence>
<evidence type="ECO:0000256" key="13">
    <source>
        <dbReference type="SAM" id="MobiDB-lite"/>
    </source>
</evidence>
<feature type="domain" description="Glycerol-3-phosphate dehydrogenase NAD-dependent N-terminal" evidence="14">
    <location>
        <begin position="3"/>
        <end position="153"/>
    </location>
</feature>
<dbReference type="STRING" id="1123237.Salmuc_05256"/>
<gene>
    <name evidence="17" type="ORF">Salmuc_05256</name>
</gene>
<dbReference type="GO" id="GO:0141153">
    <property type="term" value="F:glycerol-3-phosphate dehydrogenase (NADP+) activity"/>
    <property type="evidence" value="ECO:0007669"/>
    <property type="project" value="RHEA"/>
</dbReference>
<dbReference type="FunFam" id="3.40.50.720:FF:000019">
    <property type="entry name" value="Glycerol-3-phosphate dehydrogenase [NAD(P)+]"/>
    <property type="match status" value="1"/>
</dbReference>
<feature type="compositionally biased region" description="Basic residues" evidence="13">
    <location>
        <begin position="261"/>
        <end position="285"/>
    </location>
</feature>
<evidence type="ECO:0000256" key="1">
    <source>
        <dbReference type="ARBA" id="ARBA00007689"/>
    </source>
</evidence>
<keyword evidence="18" id="KW-1185">Reference proteome</keyword>
<dbReference type="eggNOG" id="COG2350">
    <property type="taxonomic scope" value="Bacteria"/>
</dbReference>
<dbReference type="GO" id="GO:0006650">
    <property type="term" value="P:glycerophospholipid metabolic process"/>
    <property type="evidence" value="ECO:0007669"/>
    <property type="project" value="UniProtKB-UniPathway"/>
</dbReference>
<dbReference type="Pfam" id="PF01210">
    <property type="entry name" value="NAD_Gly3P_dh_N"/>
    <property type="match status" value="1"/>
</dbReference>
<name>S9QSA5_9RHOB</name>
<dbReference type="PROSITE" id="PS00957">
    <property type="entry name" value="NAD_G3PDH"/>
    <property type="match status" value="1"/>
</dbReference>
<keyword evidence="6 11" id="KW-0560">Oxidoreductase</keyword>
<dbReference type="SUPFAM" id="SSF54909">
    <property type="entry name" value="Dimeric alpha+beta barrel"/>
    <property type="match status" value="1"/>
</dbReference>
<evidence type="ECO:0000259" key="16">
    <source>
        <dbReference type="Pfam" id="PF07479"/>
    </source>
</evidence>
<dbReference type="EMBL" id="APVH01000021">
    <property type="protein sequence ID" value="EPX82507.1"/>
    <property type="molecule type" value="Genomic_DNA"/>
</dbReference>
<dbReference type="InterPro" id="IPR036291">
    <property type="entry name" value="NAD(P)-bd_dom_sf"/>
</dbReference>
<proteinExistence type="inferred from homology"/>
<evidence type="ECO:0000256" key="12">
    <source>
        <dbReference type="RuleBase" id="RU000439"/>
    </source>
</evidence>
<dbReference type="HOGENOM" id="CLU_667117_0_0_5"/>
<evidence type="ECO:0000256" key="9">
    <source>
        <dbReference type="ARBA" id="ARBA00023209"/>
    </source>
</evidence>
<dbReference type="EC" id="1.1.1.94" evidence="12"/>
<evidence type="ECO:0000313" key="17">
    <source>
        <dbReference type="EMBL" id="EPX82507.1"/>
    </source>
</evidence>
<comment type="similarity">
    <text evidence="1">Belongs to the YciI family.</text>
</comment>
<dbReference type="PRINTS" id="PR00077">
    <property type="entry name" value="GPDHDRGNASE"/>
</dbReference>
<dbReference type="GO" id="GO:0005829">
    <property type="term" value="C:cytosol"/>
    <property type="evidence" value="ECO:0007669"/>
    <property type="project" value="TreeGrafter"/>
</dbReference>
<sequence>MSVSVLGAGAFGTAMAVVLARDGHEVTLWGRDTGTMAQIAETREAPRLPGVTLPGGIAVTDDLDAAAQAPLILLAVPMQTLSGLLRRIEAPLHGTALVACSKGIDLETATGPSRIIATVKPGATAAVLTGPSFAADIARGLPTALTLACADEAAGLALQHELSAATLRLYRTTDVTGAETGGALKNVMAIACGACIGAGLGDSARAALMTRGFAEMTRLATAYGAQPETTDRALGAGRPRTDLHLRTVAELPLRPCAGARRRHGVGRHRRGRGHRAGGHRHRRATRVADADLGGRRRAGGGPPDGAGCAQRPVFETAQGGMTMLVALFAKDKSNALQIRKDNREAHLAYIESTGVVSQAGPLLDETGEMAGSLVILDVADMAAAQDWADNDPYAKSGLFDSVELVAWKKVIG</sequence>
<comment type="similarity">
    <text evidence="2 11">Belongs to the NAD-dependent glycerol-3-phosphate dehydrogenase family.</text>
</comment>
<evidence type="ECO:0000256" key="3">
    <source>
        <dbReference type="ARBA" id="ARBA00022516"/>
    </source>
</evidence>
<dbReference type="Gene3D" id="3.40.50.720">
    <property type="entry name" value="NAD(P)-binding Rossmann-like Domain"/>
    <property type="match status" value="1"/>
</dbReference>
<dbReference type="Pfam" id="PF03795">
    <property type="entry name" value="YCII"/>
    <property type="match status" value="1"/>
</dbReference>
<evidence type="ECO:0000256" key="11">
    <source>
        <dbReference type="RuleBase" id="RU000437"/>
    </source>
</evidence>
<keyword evidence="4" id="KW-0547">Nucleotide-binding</keyword>
<dbReference type="Gene3D" id="3.30.70.1060">
    <property type="entry name" value="Dimeric alpha+beta barrel"/>
    <property type="match status" value="1"/>
</dbReference>
<feature type="domain" description="YCII-related" evidence="15">
    <location>
        <begin position="323"/>
        <end position="408"/>
    </location>
</feature>
<feature type="region of interest" description="Disordered" evidence="13">
    <location>
        <begin position="261"/>
        <end position="309"/>
    </location>
</feature>
<dbReference type="SUPFAM" id="SSF48179">
    <property type="entry name" value="6-phosphogluconate dehydrogenase C-terminal domain-like"/>
    <property type="match status" value="1"/>
</dbReference>
<organism evidence="17 18">
    <name type="scientific">Salipiger mucosus DSM 16094</name>
    <dbReference type="NCBI Taxonomy" id="1123237"/>
    <lineage>
        <taxon>Bacteria</taxon>
        <taxon>Pseudomonadati</taxon>
        <taxon>Pseudomonadota</taxon>
        <taxon>Alphaproteobacteria</taxon>
        <taxon>Rhodobacterales</taxon>
        <taxon>Roseobacteraceae</taxon>
        <taxon>Salipiger</taxon>
    </lineage>
</organism>
<evidence type="ECO:0000256" key="6">
    <source>
        <dbReference type="ARBA" id="ARBA00023002"/>
    </source>
</evidence>
<protein>
    <recommendedName>
        <fullName evidence="12">Glycerol-3-phosphate dehydrogenase</fullName>
        <ecNumber evidence="12">1.1.1.94</ecNumber>
    </recommendedName>
</protein>
<evidence type="ECO:0000256" key="10">
    <source>
        <dbReference type="ARBA" id="ARBA00023264"/>
    </source>
</evidence>
<keyword evidence="7 11" id="KW-0520">NAD</keyword>
<reference evidence="18" key="1">
    <citation type="journal article" date="2014" name="Stand. Genomic Sci.">
        <title>Genome sequence of the exopolysaccharide-producing Salipiger mucosus type strain (DSM 16094(T)), a moderately halophilic member of the Roseobacter clade.</title>
        <authorList>
            <person name="Riedel T."/>
            <person name="Spring S."/>
            <person name="Fiebig A."/>
            <person name="Petersen J."/>
            <person name="Kyrpides N.C."/>
            <person name="Goker M."/>
            <person name="Klenk H.P."/>
        </authorList>
    </citation>
    <scope>NUCLEOTIDE SEQUENCE [LARGE SCALE GENOMIC DNA]</scope>
    <source>
        <strain evidence="18">DSM 16094</strain>
    </source>
</reference>
<evidence type="ECO:0000256" key="4">
    <source>
        <dbReference type="ARBA" id="ARBA00022741"/>
    </source>
</evidence>
<dbReference type="UniPathway" id="UPA00940"/>
<comment type="catalytic activity">
    <reaction evidence="12">
        <text>sn-glycerol 3-phosphate + NADP(+) = dihydroxyacetone phosphate + NADPH + H(+)</text>
        <dbReference type="Rhea" id="RHEA:11096"/>
        <dbReference type="ChEBI" id="CHEBI:15378"/>
        <dbReference type="ChEBI" id="CHEBI:57597"/>
        <dbReference type="ChEBI" id="CHEBI:57642"/>
        <dbReference type="ChEBI" id="CHEBI:57783"/>
        <dbReference type="ChEBI" id="CHEBI:58349"/>
        <dbReference type="EC" id="1.1.1.94"/>
    </reaction>
</comment>
<evidence type="ECO:0000259" key="14">
    <source>
        <dbReference type="Pfam" id="PF01210"/>
    </source>
</evidence>
<keyword evidence="3" id="KW-0444">Lipid biosynthesis</keyword>
<dbReference type="Proteomes" id="UP000015347">
    <property type="component" value="Unassembled WGS sequence"/>
</dbReference>
<dbReference type="InterPro" id="IPR013328">
    <property type="entry name" value="6PGD_dom2"/>
</dbReference>
<dbReference type="InterPro" id="IPR006109">
    <property type="entry name" value="G3P_DH_NAD-dep_C"/>
</dbReference>
<accession>S9QSA5</accession>